<accession>A0A4R2JL53</accession>
<proteinExistence type="predicted"/>
<keyword evidence="3" id="KW-1185">Reference proteome</keyword>
<gene>
    <name evidence="2" type="ORF">EV192_106806</name>
</gene>
<comment type="caution">
    <text evidence="2">The sequence shown here is derived from an EMBL/GenBank/DDBJ whole genome shotgun (WGS) entry which is preliminary data.</text>
</comment>
<sequence>MRRCRAALGTAVFVTALLLLSGCTSQVSGAPAATRPGPGSAAELLGDAGTVDSCSLLDPTSLDQFGTAQPQPQESYDYCWLRLPMSDAQVAVRFGLLERVRSLDDVPARQIELVGPLRILEASPVPDRCARYIFFIDNITLAVSADTADSPNTTVSSLCSVTEKATHTIAQNIVAKKIEHHAYPPSSFGPLDACKAVVTTLGQIPGLAAAETTAYPAHHQCRWGTATVPSLTLRYVLSAPSAAANVHHETIAGRTSGVYTVDINGPTLCVAEVAGIGRELAQVIVRTAPGTTATACAAARIVAGEVWSKLPVTS</sequence>
<name>A0A4R2JL53_9PSEU</name>
<feature type="chain" id="PRO_5039539382" description="DUF3558 domain-containing protein" evidence="1">
    <location>
        <begin position="30"/>
        <end position="314"/>
    </location>
</feature>
<dbReference type="PROSITE" id="PS51257">
    <property type="entry name" value="PROKAR_LIPOPROTEIN"/>
    <property type="match status" value="1"/>
</dbReference>
<reference evidence="2 3" key="1">
    <citation type="submission" date="2019-03" db="EMBL/GenBank/DDBJ databases">
        <title>Genomic Encyclopedia of Type Strains, Phase IV (KMG-IV): sequencing the most valuable type-strain genomes for metagenomic binning, comparative biology and taxonomic classification.</title>
        <authorList>
            <person name="Goeker M."/>
        </authorList>
    </citation>
    <scope>NUCLEOTIDE SEQUENCE [LARGE SCALE GENOMIC DNA]</scope>
    <source>
        <strain evidence="2 3">DSM 45934</strain>
    </source>
</reference>
<dbReference type="EMBL" id="SLWS01000006">
    <property type="protein sequence ID" value="TCO57329.1"/>
    <property type="molecule type" value="Genomic_DNA"/>
</dbReference>
<evidence type="ECO:0000256" key="1">
    <source>
        <dbReference type="SAM" id="SignalP"/>
    </source>
</evidence>
<evidence type="ECO:0008006" key="4">
    <source>
        <dbReference type="Google" id="ProtNLM"/>
    </source>
</evidence>
<keyword evidence="1" id="KW-0732">Signal</keyword>
<feature type="signal peptide" evidence="1">
    <location>
        <begin position="1"/>
        <end position="29"/>
    </location>
</feature>
<evidence type="ECO:0000313" key="2">
    <source>
        <dbReference type="EMBL" id="TCO57329.1"/>
    </source>
</evidence>
<protein>
    <recommendedName>
        <fullName evidence="4">DUF3558 domain-containing protein</fullName>
    </recommendedName>
</protein>
<dbReference type="AlphaFoldDB" id="A0A4R2JL53"/>
<evidence type="ECO:0000313" key="3">
    <source>
        <dbReference type="Proteomes" id="UP000295680"/>
    </source>
</evidence>
<dbReference type="Proteomes" id="UP000295680">
    <property type="component" value="Unassembled WGS sequence"/>
</dbReference>
<organism evidence="2 3">
    <name type="scientific">Actinocrispum wychmicini</name>
    <dbReference type="NCBI Taxonomy" id="1213861"/>
    <lineage>
        <taxon>Bacteria</taxon>
        <taxon>Bacillati</taxon>
        <taxon>Actinomycetota</taxon>
        <taxon>Actinomycetes</taxon>
        <taxon>Pseudonocardiales</taxon>
        <taxon>Pseudonocardiaceae</taxon>
        <taxon>Actinocrispum</taxon>
    </lineage>
</organism>